<sequence length="79" mass="8373">MRQARQICRIRDPYSNSSSSPGLPSSRGGSAPAGVRKGFRYAVTRLLMNIGEPCEHQCAKCPGVYMSSPAEGDDGVGCP</sequence>
<proteinExistence type="predicted"/>
<organism evidence="2">
    <name type="scientific">Paenarthrobacter aurescens</name>
    <name type="common">Arthrobacter aurescens</name>
    <dbReference type="NCBI Taxonomy" id="43663"/>
    <lineage>
        <taxon>Bacteria</taxon>
        <taxon>Bacillati</taxon>
        <taxon>Actinomycetota</taxon>
        <taxon>Actinomycetes</taxon>
        <taxon>Micrococcales</taxon>
        <taxon>Micrococcaceae</taxon>
        <taxon>Paenarthrobacter</taxon>
    </lineage>
</organism>
<feature type="region of interest" description="Disordered" evidence="1">
    <location>
        <begin position="1"/>
        <end position="34"/>
    </location>
</feature>
<name>Q6SK27_PAEAU</name>
<evidence type="ECO:0000256" key="1">
    <source>
        <dbReference type="SAM" id="MobiDB-lite"/>
    </source>
</evidence>
<reference evidence="2" key="1">
    <citation type="journal article" date="2004" name="Appl. Environ. Microbiol.">
        <title>Arthrobacter aurescens TC1 atrazine catabolism genes trzN, atzB, and atzC are linked on a 160-kilobase region and are functional in Escherichia coli.</title>
        <authorList>
            <person name="Sajjaphan K."/>
            <person name="Shapir N."/>
            <person name="Wackett L.P."/>
            <person name="Palmer M."/>
            <person name="Blackmon B."/>
            <person name="Tomkins J."/>
            <person name="Sadowsky M.J."/>
        </authorList>
    </citation>
    <scope>NUCLEOTIDE SEQUENCE</scope>
    <source>
        <strain evidence="2">TC1</strain>
        <plasmid evidence="2">pAA1</plasmid>
    </source>
</reference>
<keyword evidence="2" id="KW-0614">Plasmid</keyword>
<dbReference type="AlphaFoldDB" id="Q6SK27"/>
<geneLocation type="plasmid" evidence="2">
    <name>pAA1</name>
</geneLocation>
<protein>
    <submittedName>
        <fullName evidence="2">Uncharacterized protein</fullName>
    </submittedName>
</protein>
<evidence type="ECO:0000313" key="2">
    <source>
        <dbReference type="EMBL" id="AAS20145.1"/>
    </source>
</evidence>
<dbReference type="EMBL" id="AY456696">
    <property type="protein sequence ID" value="AAS20145.1"/>
    <property type="molecule type" value="Genomic_DNA"/>
</dbReference>
<feature type="compositionally biased region" description="Low complexity" evidence="1">
    <location>
        <begin position="13"/>
        <end position="34"/>
    </location>
</feature>
<accession>Q6SK27</accession>